<reference evidence="4" key="1">
    <citation type="journal article" date="2020" name="Stud. Mycol.">
        <title>101 Dothideomycetes genomes: A test case for predicting lifestyles and emergence of pathogens.</title>
        <authorList>
            <person name="Haridas S."/>
            <person name="Albert R."/>
            <person name="Binder M."/>
            <person name="Bloem J."/>
            <person name="LaButti K."/>
            <person name="Salamov A."/>
            <person name="Andreopoulos B."/>
            <person name="Baker S."/>
            <person name="Barry K."/>
            <person name="Bills G."/>
            <person name="Bluhm B."/>
            <person name="Cannon C."/>
            <person name="Castanera R."/>
            <person name="Culley D."/>
            <person name="Daum C."/>
            <person name="Ezra D."/>
            <person name="Gonzalez J."/>
            <person name="Henrissat B."/>
            <person name="Kuo A."/>
            <person name="Liang C."/>
            <person name="Lipzen A."/>
            <person name="Lutzoni F."/>
            <person name="Magnuson J."/>
            <person name="Mondo S."/>
            <person name="Nolan M."/>
            <person name="Ohm R."/>
            <person name="Pangilinan J."/>
            <person name="Park H.-J."/>
            <person name="Ramirez L."/>
            <person name="Alfaro M."/>
            <person name="Sun H."/>
            <person name="Tritt A."/>
            <person name="Yoshinaga Y."/>
            <person name="Zwiers L.-H."/>
            <person name="Turgeon B."/>
            <person name="Goodwin S."/>
            <person name="Spatafora J."/>
            <person name="Crous P."/>
            <person name="Grigoriev I."/>
        </authorList>
    </citation>
    <scope>NUCLEOTIDE SEQUENCE [LARGE SCALE GENOMIC DNA]</scope>
    <source>
        <strain evidence="4">CECT 20119</strain>
    </source>
</reference>
<keyword evidence="2" id="KW-1133">Transmembrane helix</keyword>
<proteinExistence type="predicted"/>
<evidence type="ECO:0000313" key="4">
    <source>
        <dbReference type="Proteomes" id="UP000799538"/>
    </source>
</evidence>
<feature type="transmembrane region" description="Helical" evidence="2">
    <location>
        <begin position="153"/>
        <end position="173"/>
    </location>
</feature>
<dbReference type="OrthoDB" id="5287295at2759"/>
<organism evidence="3 4">
    <name type="scientific">Elsinoe ampelina</name>
    <dbReference type="NCBI Taxonomy" id="302913"/>
    <lineage>
        <taxon>Eukaryota</taxon>
        <taxon>Fungi</taxon>
        <taxon>Dikarya</taxon>
        <taxon>Ascomycota</taxon>
        <taxon>Pezizomycotina</taxon>
        <taxon>Dothideomycetes</taxon>
        <taxon>Dothideomycetidae</taxon>
        <taxon>Myriangiales</taxon>
        <taxon>Elsinoaceae</taxon>
        <taxon>Elsinoe</taxon>
    </lineage>
</organism>
<dbReference type="Proteomes" id="UP000799538">
    <property type="component" value="Unassembled WGS sequence"/>
</dbReference>
<feature type="transmembrane region" description="Helical" evidence="2">
    <location>
        <begin position="304"/>
        <end position="321"/>
    </location>
</feature>
<keyword evidence="2" id="KW-0812">Transmembrane</keyword>
<protein>
    <submittedName>
        <fullName evidence="3">Uncharacterized protein</fullName>
    </submittedName>
</protein>
<feature type="compositionally biased region" description="Basic and acidic residues" evidence="1">
    <location>
        <begin position="410"/>
        <end position="435"/>
    </location>
</feature>
<dbReference type="EMBL" id="ML992503">
    <property type="protein sequence ID" value="KAF2225817.1"/>
    <property type="molecule type" value="Genomic_DNA"/>
</dbReference>
<keyword evidence="2" id="KW-0472">Membrane</keyword>
<feature type="region of interest" description="Disordered" evidence="1">
    <location>
        <begin position="410"/>
        <end position="443"/>
    </location>
</feature>
<name>A0A6A6GJJ1_9PEZI</name>
<evidence type="ECO:0000256" key="1">
    <source>
        <dbReference type="SAM" id="MobiDB-lite"/>
    </source>
</evidence>
<feature type="transmembrane region" description="Helical" evidence="2">
    <location>
        <begin position="53"/>
        <end position="77"/>
    </location>
</feature>
<feature type="transmembrane region" description="Helical" evidence="2">
    <location>
        <begin position="185"/>
        <end position="208"/>
    </location>
</feature>
<evidence type="ECO:0000313" key="3">
    <source>
        <dbReference type="EMBL" id="KAF2225817.1"/>
    </source>
</evidence>
<dbReference type="AlphaFoldDB" id="A0A6A6GJJ1"/>
<gene>
    <name evidence="3" type="ORF">BDZ85DRAFT_72069</name>
</gene>
<feature type="transmembrane region" description="Helical" evidence="2">
    <location>
        <begin position="113"/>
        <end position="141"/>
    </location>
</feature>
<sequence length="443" mass="48957">MNTPSPTAMPVGGGMPSGAIPAAICVLIYSLICWTCGVLLITTLFLNKERWSYVLLFSISTTCSSTVSITQQIFYIAEWARSRQEAFEASIAAAKNPALALGPLSKGFSSVTYWIQVFFFNVDALLMLFWAVALTISVWDWRIKGLYNHHHKIGLVSKVAAFVLPALVASLRASTKISIQFGPGFFLTSCLLLLSFTFGAVAVTLILVKYVRTRLGFSSYASGSVEIGEIPSTNNSRAVSRGGHSRVKVRVDPWLVLRFTIAFVILSGFNIFLVLYGITRYKKILRDGSDASPDFSSKRAIVDVLNYIPPVTASLLAFLLFGTTSQARAKIATIFGKGRCWGRGKRISMPRPVLGVRTRDWDPLRGEPGDGASTLTKSPTYESHEIARVATPDIWTAAAKSPTAEVYELQEHTRRETYRPTVREKDDTPLRDDLYFQRSRSPI</sequence>
<feature type="transmembrane region" description="Helical" evidence="2">
    <location>
        <begin position="255"/>
        <end position="278"/>
    </location>
</feature>
<evidence type="ECO:0000256" key="2">
    <source>
        <dbReference type="SAM" id="Phobius"/>
    </source>
</evidence>
<feature type="transmembrane region" description="Helical" evidence="2">
    <location>
        <begin position="20"/>
        <end position="46"/>
    </location>
</feature>
<keyword evidence="4" id="KW-1185">Reference proteome</keyword>
<accession>A0A6A6GJJ1</accession>